<comment type="caution">
    <text evidence="3">The sequence shown here is derived from an EMBL/GenBank/DDBJ whole genome shotgun (WGS) entry which is preliminary data.</text>
</comment>
<feature type="region of interest" description="Disordered" evidence="2">
    <location>
        <begin position="267"/>
        <end position="444"/>
    </location>
</feature>
<dbReference type="Proteomes" id="UP000230233">
    <property type="component" value="Chromosome II"/>
</dbReference>
<feature type="compositionally biased region" description="Low complexity" evidence="2">
    <location>
        <begin position="291"/>
        <end position="327"/>
    </location>
</feature>
<reference evidence="4" key="1">
    <citation type="submission" date="2017-10" db="EMBL/GenBank/DDBJ databases">
        <title>Rapid genome shrinkage in a self-fertile nematode reveals novel sperm competition proteins.</title>
        <authorList>
            <person name="Yin D."/>
            <person name="Schwarz E.M."/>
            <person name="Thomas C.G."/>
            <person name="Felde R.L."/>
            <person name="Korf I.F."/>
            <person name="Cutter A.D."/>
            <person name="Schartner C.M."/>
            <person name="Ralston E.J."/>
            <person name="Meyer B.J."/>
            <person name="Haag E.S."/>
        </authorList>
    </citation>
    <scope>NUCLEOTIDE SEQUENCE [LARGE SCALE GENOMIC DNA]</scope>
    <source>
        <strain evidence="4">JU1422</strain>
    </source>
</reference>
<feature type="coiled-coil region" evidence="1">
    <location>
        <begin position="107"/>
        <end position="171"/>
    </location>
</feature>
<name>A0A2G5V914_9PELO</name>
<proteinExistence type="predicted"/>
<evidence type="ECO:0000313" key="3">
    <source>
        <dbReference type="EMBL" id="PIC48283.1"/>
    </source>
</evidence>
<protein>
    <submittedName>
        <fullName evidence="3">Uncharacterized protein</fullName>
    </submittedName>
</protein>
<feature type="compositionally biased region" description="Polar residues" evidence="2">
    <location>
        <begin position="212"/>
        <end position="223"/>
    </location>
</feature>
<dbReference type="AlphaFoldDB" id="A0A2G5V914"/>
<gene>
    <name evidence="3" type="primary">Cnig_chr_II.g7318</name>
    <name evidence="3" type="ORF">B9Z55_007318</name>
</gene>
<feature type="compositionally biased region" description="Basic and acidic residues" evidence="2">
    <location>
        <begin position="406"/>
        <end position="444"/>
    </location>
</feature>
<evidence type="ECO:0000313" key="4">
    <source>
        <dbReference type="Proteomes" id="UP000230233"/>
    </source>
</evidence>
<accession>A0A2G5V914</accession>
<feature type="compositionally biased region" description="Polar residues" evidence="2">
    <location>
        <begin position="236"/>
        <end position="252"/>
    </location>
</feature>
<feature type="region of interest" description="Disordered" evidence="2">
    <location>
        <begin position="212"/>
        <end position="252"/>
    </location>
</feature>
<evidence type="ECO:0000256" key="2">
    <source>
        <dbReference type="SAM" id="MobiDB-lite"/>
    </source>
</evidence>
<evidence type="ECO:0000256" key="1">
    <source>
        <dbReference type="SAM" id="Coils"/>
    </source>
</evidence>
<keyword evidence="1" id="KW-0175">Coiled coil</keyword>
<organism evidence="3 4">
    <name type="scientific">Caenorhabditis nigoni</name>
    <dbReference type="NCBI Taxonomy" id="1611254"/>
    <lineage>
        <taxon>Eukaryota</taxon>
        <taxon>Metazoa</taxon>
        <taxon>Ecdysozoa</taxon>
        <taxon>Nematoda</taxon>
        <taxon>Chromadorea</taxon>
        <taxon>Rhabditida</taxon>
        <taxon>Rhabditina</taxon>
        <taxon>Rhabditomorpha</taxon>
        <taxon>Rhabditoidea</taxon>
        <taxon>Rhabditidae</taxon>
        <taxon>Peloderinae</taxon>
        <taxon>Caenorhabditis</taxon>
    </lineage>
</organism>
<keyword evidence="4" id="KW-1185">Reference proteome</keyword>
<feature type="compositionally biased region" description="Polar residues" evidence="2">
    <location>
        <begin position="328"/>
        <end position="337"/>
    </location>
</feature>
<sequence length="444" mass="49272">MSSSSDNDCEIIFHKVKDTTICVHSNGTIRHYKNLDDSHLTSAEIEERNLQKELKARGSISQAQDSHKTLTCQASEEIVMVKRTDLLHLKSYHDTYLESETNLRRYVAELKGNNAELKKKIDEMEEIIRKDQSKHFVLQLQTDLDCYKRKYEEEEAKYQELRKKQKRCRHMEDFNGITSGNSTQTNGPTYLCYTAKEHEKLAAWINIALNQPPVSSSTTTETMPEQVDQRSKDSGNTDLIEPSSSTVYDPATSSSVQLDCLPSSLSPGSSFASATSPSSSFHPPPAPKNKSSSGSSESMDIPSPSSSSGLTWSSSGPSSSSSASRSSFTPVSAQPSFNGYGLNHGPGTWAHPPFSPYPAFGPSSDFGAPWLSASHPPPAAPHNFSTLCNGTMNHPNQHFQANQRKRGAEQPTRGEERKRQKMQARHDYGLVQKAHEDHQISRHQ</sequence>
<feature type="compositionally biased region" description="Low complexity" evidence="2">
    <location>
        <begin position="267"/>
        <end position="281"/>
    </location>
</feature>
<feature type="compositionally biased region" description="Polar residues" evidence="2">
    <location>
        <begin position="383"/>
        <end position="402"/>
    </location>
</feature>
<dbReference type="EMBL" id="PDUG01000002">
    <property type="protein sequence ID" value="PIC48283.1"/>
    <property type="molecule type" value="Genomic_DNA"/>
</dbReference>